<name>A0ABQ2QR64_9GAMM</name>
<evidence type="ECO:0000313" key="2">
    <source>
        <dbReference type="Proteomes" id="UP000654004"/>
    </source>
</evidence>
<protein>
    <submittedName>
        <fullName evidence="1">Uncharacterized protein</fullName>
    </submittedName>
</protein>
<sequence>MLYQMPSLIIMRFKLIYGIAEGVDIKRDIVRIIGLFINLNSHSQKQSPHCNDEYSAKTISLCD</sequence>
<organism evidence="1 2">
    <name type="scientific">Shewanella ulleungensis</name>
    <dbReference type="NCBI Taxonomy" id="2282699"/>
    <lineage>
        <taxon>Bacteria</taxon>
        <taxon>Pseudomonadati</taxon>
        <taxon>Pseudomonadota</taxon>
        <taxon>Gammaproteobacteria</taxon>
        <taxon>Alteromonadales</taxon>
        <taxon>Shewanellaceae</taxon>
        <taxon>Shewanella</taxon>
    </lineage>
</organism>
<comment type="caution">
    <text evidence="1">The sequence shown here is derived from an EMBL/GenBank/DDBJ whole genome shotgun (WGS) entry which is preliminary data.</text>
</comment>
<gene>
    <name evidence="1" type="ORF">GCM10009410_24710</name>
</gene>
<dbReference type="EMBL" id="BMQW01000006">
    <property type="protein sequence ID" value="GGP89814.1"/>
    <property type="molecule type" value="Genomic_DNA"/>
</dbReference>
<accession>A0ABQ2QR64</accession>
<proteinExistence type="predicted"/>
<keyword evidence="2" id="KW-1185">Reference proteome</keyword>
<evidence type="ECO:0000313" key="1">
    <source>
        <dbReference type="EMBL" id="GGP89814.1"/>
    </source>
</evidence>
<reference evidence="2" key="1">
    <citation type="journal article" date="2019" name="Int. J. Syst. Evol. Microbiol.">
        <title>The Global Catalogue of Microorganisms (GCM) 10K type strain sequencing project: providing services to taxonomists for standard genome sequencing and annotation.</title>
        <authorList>
            <consortium name="The Broad Institute Genomics Platform"/>
            <consortium name="The Broad Institute Genome Sequencing Center for Infectious Disease"/>
            <person name="Wu L."/>
            <person name="Ma J."/>
        </authorList>
    </citation>
    <scope>NUCLEOTIDE SEQUENCE [LARGE SCALE GENOMIC DNA]</scope>
    <source>
        <strain evidence="2">JCM 32305</strain>
    </source>
</reference>
<dbReference type="Proteomes" id="UP000654004">
    <property type="component" value="Unassembled WGS sequence"/>
</dbReference>